<evidence type="ECO:0000256" key="1">
    <source>
        <dbReference type="SAM" id="SignalP"/>
    </source>
</evidence>
<evidence type="ECO:0000313" key="2">
    <source>
        <dbReference type="EMBL" id="CAJ0570874.1"/>
    </source>
</evidence>
<gene>
    <name evidence="2" type="ORF">MSPICULIGERA_LOCUS9307</name>
</gene>
<feature type="signal peptide" evidence="1">
    <location>
        <begin position="1"/>
        <end position="18"/>
    </location>
</feature>
<comment type="caution">
    <text evidence="2">The sequence shown here is derived from an EMBL/GenBank/DDBJ whole genome shotgun (WGS) entry which is preliminary data.</text>
</comment>
<feature type="non-terminal residue" evidence="2">
    <location>
        <position position="69"/>
    </location>
</feature>
<organism evidence="2 3">
    <name type="scientific">Mesorhabditis spiculigera</name>
    <dbReference type="NCBI Taxonomy" id="96644"/>
    <lineage>
        <taxon>Eukaryota</taxon>
        <taxon>Metazoa</taxon>
        <taxon>Ecdysozoa</taxon>
        <taxon>Nematoda</taxon>
        <taxon>Chromadorea</taxon>
        <taxon>Rhabditida</taxon>
        <taxon>Rhabditina</taxon>
        <taxon>Rhabditomorpha</taxon>
        <taxon>Rhabditoidea</taxon>
        <taxon>Rhabditidae</taxon>
        <taxon>Mesorhabditinae</taxon>
        <taxon>Mesorhabditis</taxon>
    </lineage>
</organism>
<keyword evidence="3" id="KW-1185">Reference proteome</keyword>
<dbReference type="AlphaFoldDB" id="A0AA36CM43"/>
<keyword evidence="1" id="KW-0732">Signal</keyword>
<sequence>MVSVVLFIGCLLLIAAMAVPIEEVKFRQKRVFDLQVGQNYCDDYDPPPADCLGGWNYSEKRQSRAAGVR</sequence>
<name>A0AA36CM43_9BILA</name>
<dbReference type="EMBL" id="CATQJA010002496">
    <property type="protein sequence ID" value="CAJ0570874.1"/>
    <property type="molecule type" value="Genomic_DNA"/>
</dbReference>
<feature type="chain" id="PRO_5041239800" evidence="1">
    <location>
        <begin position="19"/>
        <end position="69"/>
    </location>
</feature>
<dbReference type="Proteomes" id="UP001177023">
    <property type="component" value="Unassembled WGS sequence"/>
</dbReference>
<proteinExistence type="predicted"/>
<accession>A0AA36CM43</accession>
<evidence type="ECO:0000313" key="3">
    <source>
        <dbReference type="Proteomes" id="UP001177023"/>
    </source>
</evidence>
<protein>
    <submittedName>
        <fullName evidence="2">Uncharacterized protein</fullName>
    </submittedName>
</protein>
<reference evidence="2" key="1">
    <citation type="submission" date="2023-06" db="EMBL/GenBank/DDBJ databases">
        <authorList>
            <person name="Delattre M."/>
        </authorList>
    </citation>
    <scope>NUCLEOTIDE SEQUENCE</scope>
    <source>
        <strain evidence="2">AF72</strain>
    </source>
</reference>